<dbReference type="Gene3D" id="2.115.10.20">
    <property type="entry name" value="Glycosyl hydrolase domain, family 43"/>
    <property type="match status" value="1"/>
</dbReference>
<dbReference type="PIRSF" id="PIRSF016202">
    <property type="entry name" value="PH1107"/>
    <property type="match status" value="1"/>
</dbReference>
<organism evidence="5 6">
    <name type="scientific">Exophiala bonariae</name>
    <dbReference type="NCBI Taxonomy" id="1690606"/>
    <lineage>
        <taxon>Eukaryota</taxon>
        <taxon>Fungi</taxon>
        <taxon>Dikarya</taxon>
        <taxon>Ascomycota</taxon>
        <taxon>Pezizomycotina</taxon>
        <taxon>Eurotiomycetes</taxon>
        <taxon>Chaetothyriomycetidae</taxon>
        <taxon>Chaetothyriales</taxon>
        <taxon>Herpotrichiellaceae</taxon>
        <taxon>Exophiala</taxon>
    </lineage>
</organism>
<keyword evidence="1" id="KW-0328">Glycosyltransferase</keyword>
<feature type="chain" id="PRO_5043967654" description="Glycosyl hydrolase family 32 N-terminal domain-containing protein" evidence="4">
    <location>
        <begin position="23"/>
        <end position="404"/>
    </location>
</feature>
<dbReference type="InterPro" id="IPR023296">
    <property type="entry name" value="Glyco_hydro_beta-prop_sf"/>
</dbReference>
<dbReference type="InterPro" id="IPR007184">
    <property type="entry name" value="Mannoside_phosphorylase"/>
</dbReference>
<proteinExistence type="predicted"/>
<evidence type="ECO:0000313" key="5">
    <source>
        <dbReference type="EMBL" id="KAK5055370.1"/>
    </source>
</evidence>
<dbReference type="GO" id="GO:0016757">
    <property type="term" value="F:glycosyltransferase activity"/>
    <property type="evidence" value="ECO:0007669"/>
    <property type="project" value="UniProtKB-KW"/>
</dbReference>
<keyword evidence="6" id="KW-1185">Reference proteome</keyword>
<dbReference type="RefSeq" id="XP_064707801.1">
    <property type="nucleotide sequence ID" value="XM_064856625.1"/>
</dbReference>
<evidence type="ECO:0000256" key="3">
    <source>
        <dbReference type="SAM" id="MobiDB-lite"/>
    </source>
</evidence>
<dbReference type="GeneID" id="89981256"/>
<dbReference type="AlphaFoldDB" id="A0AAV9NE16"/>
<dbReference type="Proteomes" id="UP001358417">
    <property type="component" value="Unassembled WGS sequence"/>
</dbReference>
<protein>
    <recommendedName>
        <fullName evidence="7">Glycosyl hydrolase family 32 N-terminal domain-containing protein</fullName>
    </recommendedName>
</protein>
<reference evidence="5 6" key="1">
    <citation type="submission" date="2023-08" db="EMBL/GenBank/DDBJ databases">
        <title>Black Yeasts Isolated from many extreme environments.</title>
        <authorList>
            <person name="Coleine C."/>
            <person name="Stajich J.E."/>
            <person name="Selbmann L."/>
        </authorList>
    </citation>
    <scope>NUCLEOTIDE SEQUENCE [LARGE SCALE GENOMIC DNA]</scope>
    <source>
        <strain evidence="5 6">CCFEE 5792</strain>
    </source>
</reference>
<dbReference type="SUPFAM" id="SSF75005">
    <property type="entry name" value="Arabinanase/levansucrase/invertase"/>
    <property type="match status" value="2"/>
</dbReference>
<evidence type="ECO:0000256" key="1">
    <source>
        <dbReference type="ARBA" id="ARBA00022676"/>
    </source>
</evidence>
<evidence type="ECO:0000256" key="4">
    <source>
        <dbReference type="SAM" id="SignalP"/>
    </source>
</evidence>
<evidence type="ECO:0000256" key="2">
    <source>
        <dbReference type="ARBA" id="ARBA00022679"/>
    </source>
</evidence>
<keyword evidence="2" id="KW-0808">Transferase</keyword>
<sequence length="404" mass="45606">MRNTTLVHVIATLLTLVNHSLTLITTNSLPFKITQTTTQDDPNYLAPIFPILPFTKYKHNPILSPNPSNKWESAYVYNPTAIVLNSTIFLLYRAQDSERTSSVGLAWSTDGYSFTRLDEPILYPTERWEAGAGGGTEDPRIVRVNGTFYLTYTGYDLNTPQLCIATSEDLLHWKKYPPVFPGFEDIAISERGEHIARVNHTKSAAIITEPTTDGLYHMYFGDSLFYHATSPDLLQWTPNPTPFARPTFPWENGLIEPGPAPIKTRDGRWLLIYNAMTTGADEYRATQYSVGQMLLDPSNTVEPQVHLSDDSLDLQNQRHHQHLHDSPQHQQHPLSSPPPQPPRRQRPLARLETPFLVPSTPEEERGQVDLVVFAEGLVQFQGKWFLYYGQADQTLGVAVADVQP</sequence>
<dbReference type="Pfam" id="PF04041">
    <property type="entry name" value="Glyco_hydro_130"/>
    <property type="match status" value="2"/>
</dbReference>
<feature type="signal peptide" evidence="4">
    <location>
        <begin position="1"/>
        <end position="22"/>
    </location>
</feature>
<gene>
    <name evidence="5" type="ORF">LTR84_013120</name>
</gene>
<keyword evidence="4" id="KW-0732">Signal</keyword>
<evidence type="ECO:0008006" key="7">
    <source>
        <dbReference type="Google" id="ProtNLM"/>
    </source>
</evidence>
<dbReference type="CDD" id="cd18610">
    <property type="entry name" value="GH130_BT3780-like"/>
    <property type="match status" value="1"/>
</dbReference>
<accession>A0AAV9NE16</accession>
<evidence type="ECO:0000313" key="6">
    <source>
        <dbReference type="Proteomes" id="UP001358417"/>
    </source>
</evidence>
<dbReference type="EMBL" id="JAVRRD010000009">
    <property type="protein sequence ID" value="KAK5055370.1"/>
    <property type="molecule type" value="Genomic_DNA"/>
</dbReference>
<dbReference type="PANTHER" id="PTHR34106">
    <property type="entry name" value="GLYCOSIDASE"/>
    <property type="match status" value="1"/>
</dbReference>
<comment type="caution">
    <text evidence="5">The sequence shown here is derived from an EMBL/GenBank/DDBJ whole genome shotgun (WGS) entry which is preliminary data.</text>
</comment>
<name>A0AAV9NE16_9EURO</name>
<feature type="region of interest" description="Disordered" evidence="3">
    <location>
        <begin position="316"/>
        <end position="346"/>
    </location>
</feature>
<dbReference type="PANTHER" id="PTHR34106:SF5">
    <property type="entry name" value="GLYCOSIDASE"/>
    <property type="match status" value="1"/>
</dbReference>